<dbReference type="PROSITE" id="PS01010">
    <property type="entry name" value="CRISP_2"/>
    <property type="match status" value="1"/>
</dbReference>
<dbReference type="PRINTS" id="PR00838">
    <property type="entry name" value="V5ALLERGEN"/>
</dbReference>
<dbReference type="PRINTS" id="PR00837">
    <property type="entry name" value="V5TPXLIKE"/>
</dbReference>
<dbReference type="InterPro" id="IPR018244">
    <property type="entry name" value="Allrgn_V5/Tpx1_CS"/>
</dbReference>
<protein>
    <submittedName>
        <fullName evidence="6">Golgi-associated plant pathogenesis-related protein 1-like</fullName>
    </submittedName>
</protein>
<dbReference type="Gene3D" id="3.40.33.10">
    <property type="entry name" value="CAP"/>
    <property type="match status" value="2"/>
</dbReference>
<dbReference type="CDD" id="cd05382">
    <property type="entry name" value="CAP_GAPR1-like"/>
    <property type="match status" value="1"/>
</dbReference>
<keyword evidence="5" id="KW-1185">Reference proteome</keyword>
<keyword evidence="2" id="KW-0964">Secreted</keyword>
<evidence type="ECO:0000256" key="2">
    <source>
        <dbReference type="ARBA" id="ARBA00022525"/>
    </source>
</evidence>
<proteinExistence type="predicted"/>
<dbReference type="Pfam" id="PF00188">
    <property type="entry name" value="CAP"/>
    <property type="match status" value="1"/>
</dbReference>
<feature type="domain" description="SCP" evidence="4">
    <location>
        <begin position="54"/>
        <end position="188"/>
    </location>
</feature>
<dbReference type="RefSeq" id="XP_026671884.1">
    <property type="nucleotide sequence ID" value="XM_026816083.1"/>
</dbReference>
<dbReference type="SMART" id="SM00198">
    <property type="entry name" value="SCP"/>
    <property type="match status" value="1"/>
</dbReference>
<dbReference type="GO" id="GO:0005576">
    <property type="term" value="C:extracellular region"/>
    <property type="evidence" value="ECO:0007669"/>
    <property type="project" value="UniProtKB-SubCell"/>
</dbReference>
<dbReference type="InterPro" id="IPR001283">
    <property type="entry name" value="CRISP-related"/>
</dbReference>
<dbReference type="PANTHER" id="PTHR10334">
    <property type="entry name" value="CYSTEINE-RICH SECRETORY PROTEIN-RELATED"/>
    <property type="match status" value="1"/>
</dbReference>
<evidence type="ECO:0000313" key="6">
    <source>
        <dbReference type="RefSeq" id="XP_026671884.1"/>
    </source>
</evidence>
<evidence type="ECO:0000256" key="3">
    <source>
        <dbReference type="ARBA" id="ARBA00023157"/>
    </source>
</evidence>
<keyword evidence="3" id="KW-1015">Disulfide bond</keyword>
<dbReference type="AlphaFoldDB" id="A0AAJ7S772"/>
<evidence type="ECO:0000256" key="1">
    <source>
        <dbReference type="ARBA" id="ARBA00004613"/>
    </source>
</evidence>
<dbReference type="FunFam" id="3.40.33.10:FF:000002">
    <property type="entry name" value="Golgi-associated plant pathogenesis-related protein 1"/>
    <property type="match status" value="1"/>
</dbReference>
<dbReference type="InterPro" id="IPR035940">
    <property type="entry name" value="CAP_sf"/>
</dbReference>
<accession>A0AAJ7S772</accession>
<comment type="subcellular location">
    <subcellularLocation>
        <location evidence="1">Secreted</location>
    </subcellularLocation>
</comment>
<name>A0AAJ7S772_9HYME</name>
<sequence length="201" mass="22627">MARNRNGEVYVVCNYNPAGNFLGSFTENVLPPGGMSPTKKVRPDPRALYANEQAWQQEALLIHNEYRRKHRVPDLRLSAELTAAAKAWANTLLSTNKLIPQSSSPYGENIYSMQCSDPKLIVPAREVVSKWYSEKKDHKYGTEPKILNTCHFTQIVWKNTTELGIAMAKRDGTCVVVACYHPRGNIVGQFTENVLKPAKIH</sequence>
<evidence type="ECO:0000259" key="4">
    <source>
        <dbReference type="SMART" id="SM00198"/>
    </source>
</evidence>
<reference evidence="6" key="1">
    <citation type="submission" date="2025-08" db="UniProtKB">
        <authorList>
            <consortium name="RefSeq"/>
        </authorList>
    </citation>
    <scope>IDENTIFICATION</scope>
    <source>
        <tissue evidence="6">Whole body</tissue>
    </source>
</reference>
<dbReference type="Proteomes" id="UP000694925">
    <property type="component" value="Unplaced"/>
</dbReference>
<evidence type="ECO:0000313" key="5">
    <source>
        <dbReference type="Proteomes" id="UP000694925"/>
    </source>
</evidence>
<dbReference type="SUPFAM" id="SSF55797">
    <property type="entry name" value="PR-1-like"/>
    <property type="match status" value="2"/>
</dbReference>
<gene>
    <name evidence="6" type="primary">LOC108627948</name>
</gene>
<dbReference type="GeneID" id="108627948"/>
<organism evidence="5 6">
    <name type="scientific">Ceratina calcarata</name>
    <dbReference type="NCBI Taxonomy" id="156304"/>
    <lineage>
        <taxon>Eukaryota</taxon>
        <taxon>Metazoa</taxon>
        <taxon>Ecdysozoa</taxon>
        <taxon>Arthropoda</taxon>
        <taxon>Hexapoda</taxon>
        <taxon>Insecta</taxon>
        <taxon>Pterygota</taxon>
        <taxon>Neoptera</taxon>
        <taxon>Endopterygota</taxon>
        <taxon>Hymenoptera</taxon>
        <taxon>Apocrita</taxon>
        <taxon>Aculeata</taxon>
        <taxon>Apoidea</taxon>
        <taxon>Anthophila</taxon>
        <taxon>Apidae</taxon>
        <taxon>Ceratina</taxon>
        <taxon>Zadontomerus</taxon>
    </lineage>
</organism>
<dbReference type="InterPro" id="IPR002413">
    <property type="entry name" value="V5_allergen-like"/>
</dbReference>
<dbReference type="InterPro" id="IPR034113">
    <property type="entry name" value="SCP_GAPR1-like"/>
</dbReference>
<dbReference type="KEGG" id="ccal:108627948"/>
<dbReference type="InterPro" id="IPR014044">
    <property type="entry name" value="CAP_dom"/>
</dbReference>